<comment type="subcellular location">
    <subcellularLocation>
        <location evidence="1">Membrane</location>
        <topology evidence="1">Multi-pass membrane protein</topology>
    </subcellularLocation>
</comment>
<proteinExistence type="predicted"/>
<evidence type="ECO:0000256" key="7">
    <source>
        <dbReference type="SAM" id="Phobius"/>
    </source>
</evidence>
<protein>
    <submittedName>
        <fullName evidence="8">Bestrophin, RFP-TM, chloride channel</fullName>
    </submittedName>
</protein>
<keyword evidence="4 7" id="KW-1133">Transmembrane helix</keyword>
<dbReference type="InterPro" id="IPR044669">
    <property type="entry name" value="YneE/VCCN1/2-like"/>
</dbReference>
<gene>
    <name evidence="8" type="ORF">Pla8534_42370</name>
</gene>
<evidence type="ECO:0000256" key="3">
    <source>
        <dbReference type="ARBA" id="ARBA00022692"/>
    </source>
</evidence>
<keyword evidence="2" id="KW-0813">Transport</keyword>
<evidence type="ECO:0000256" key="4">
    <source>
        <dbReference type="ARBA" id="ARBA00022989"/>
    </source>
</evidence>
<dbReference type="Proteomes" id="UP000317648">
    <property type="component" value="Chromosome"/>
</dbReference>
<name>A0A518DX71_9BACT</name>
<evidence type="ECO:0000313" key="9">
    <source>
        <dbReference type="Proteomes" id="UP000317648"/>
    </source>
</evidence>
<keyword evidence="5" id="KW-0406">Ion transport</keyword>
<dbReference type="AlphaFoldDB" id="A0A518DX71"/>
<organism evidence="8 9">
    <name type="scientific">Lignipirellula cremea</name>
    <dbReference type="NCBI Taxonomy" id="2528010"/>
    <lineage>
        <taxon>Bacteria</taxon>
        <taxon>Pseudomonadati</taxon>
        <taxon>Planctomycetota</taxon>
        <taxon>Planctomycetia</taxon>
        <taxon>Pirellulales</taxon>
        <taxon>Pirellulaceae</taxon>
        <taxon>Lignipirellula</taxon>
    </lineage>
</organism>
<evidence type="ECO:0000256" key="5">
    <source>
        <dbReference type="ARBA" id="ARBA00023065"/>
    </source>
</evidence>
<evidence type="ECO:0000256" key="6">
    <source>
        <dbReference type="ARBA" id="ARBA00023136"/>
    </source>
</evidence>
<dbReference type="EMBL" id="CP036433">
    <property type="protein sequence ID" value="QDU96417.1"/>
    <property type="molecule type" value="Genomic_DNA"/>
</dbReference>
<dbReference type="Pfam" id="PF25539">
    <property type="entry name" value="Bestrophin_2"/>
    <property type="match status" value="1"/>
</dbReference>
<evidence type="ECO:0000256" key="1">
    <source>
        <dbReference type="ARBA" id="ARBA00004141"/>
    </source>
</evidence>
<dbReference type="KEGG" id="lcre:Pla8534_42370"/>
<evidence type="ECO:0000256" key="2">
    <source>
        <dbReference type="ARBA" id="ARBA00022448"/>
    </source>
</evidence>
<accession>A0A518DX71</accession>
<feature type="transmembrane region" description="Helical" evidence="7">
    <location>
        <begin position="48"/>
        <end position="65"/>
    </location>
</feature>
<dbReference type="GO" id="GO:0005254">
    <property type="term" value="F:chloride channel activity"/>
    <property type="evidence" value="ECO:0007669"/>
    <property type="project" value="InterPro"/>
</dbReference>
<keyword evidence="3 7" id="KW-0812">Transmembrane</keyword>
<keyword evidence="9" id="KW-1185">Reference proteome</keyword>
<dbReference type="RefSeq" id="WP_197442427.1">
    <property type="nucleotide sequence ID" value="NZ_CP036433.1"/>
</dbReference>
<keyword evidence="6 7" id="KW-0472">Membrane</keyword>
<evidence type="ECO:0000313" key="8">
    <source>
        <dbReference type="EMBL" id="QDU96417.1"/>
    </source>
</evidence>
<reference evidence="8 9" key="1">
    <citation type="submission" date="2019-02" db="EMBL/GenBank/DDBJ databases">
        <title>Deep-cultivation of Planctomycetes and their phenomic and genomic characterization uncovers novel biology.</title>
        <authorList>
            <person name="Wiegand S."/>
            <person name="Jogler M."/>
            <person name="Boedeker C."/>
            <person name="Pinto D."/>
            <person name="Vollmers J."/>
            <person name="Rivas-Marin E."/>
            <person name="Kohn T."/>
            <person name="Peeters S.H."/>
            <person name="Heuer A."/>
            <person name="Rast P."/>
            <person name="Oberbeckmann S."/>
            <person name="Bunk B."/>
            <person name="Jeske O."/>
            <person name="Meyerdierks A."/>
            <person name="Storesund J.E."/>
            <person name="Kallscheuer N."/>
            <person name="Luecker S."/>
            <person name="Lage O.M."/>
            <person name="Pohl T."/>
            <person name="Merkel B.J."/>
            <person name="Hornburger P."/>
            <person name="Mueller R.-W."/>
            <person name="Bruemmer F."/>
            <person name="Labrenz M."/>
            <person name="Spormann A.M."/>
            <person name="Op den Camp H."/>
            <person name="Overmann J."/>
            <person name="Amann R."/>
            <person name="Jetten M.S.M."/>
            <person name="Mascher T."/>
            <person name="Medema M.H."/>
            <person name="Devos D.P."/>
            <person name="Kaster A.-K."/>
            <person name="Ovreas L."/>
            <person name="Rohde M."/>
            <person name="Galperin M.Y."/>
            <person name="Jogler C."/>
        </authorList>
    </citation>
    <scope>NUCLEOTIDE SEQUENCE [LARGE SCALE GENOMIC DNA]</scope>
    <source>
        <strain evidence="8 9">Pla85_3_4</strain>
    </source>
</reference>
<sequence length="75" mass="8560">MYRQDFWEEVFKLQGSITPYVTGRVIVFCLIATAAWVVYQYAEYHSGIAVAPCEIVGVVLALLLVQRTNAGYDRW</sequence>
<feature type="transmembrane region" description="Helical" evidence="7">
    <location>
        <begin position="21"/>
        <end position="42"/>
    </location>
</feature>
<dbReference type="GO" id="GO:0016020">
    <property type="term" value="C:membrane"/>
    <property type="evidence" value="ECO:0007669"/>
    <property type="project" value="UniProtKB-SubCell"/>
</dbReference>